<accession>A0A5J6L4J0</accession>
<dbReference type="KEGG" id="mlz:F6J85_10240"/>
<dbReference type="AlphaFoldDB" id="A0A5J5JMZ8"/>
<dbReference type="Proteomes" id="UP000325516">
    <property type="component" value="Chromosome"/>
</dbReference>
<keyword evidence="2" id="KW-1185">Reference proteome</keyword>
<dbReference type="RefSeq" id="WP_150919947.1">
    <property type="nucleotide sequence ID" value="NZ_CP044232.1"/>
</dbReference>
<dbReference type="EMBL" id="CP044232">
    <property type="protein sequence ID" value="QEW03443.1"/>
    <property type="molecule type" value="Genomic_DNA"/>
</dbReference>
<name>A0A5J5JMZ8_9MICO</name>
<evidence type="ECO:0000313" key="2">
    <source>
        <dbReference type="Proteomes" id="UP000325516"/>
    </source>
</evidence>
<protein>
    <submittedName>
        <fullName evidence="1">Bacitracin resistance protein</fullName>
    </submittedName>
</protein>
<organism evidence="1 2">
    <name type="scientific">Microbacterium lushaniae</name>
    <dbReference type="NCBI Taxonomy" id="2614639"/>
    <lineage>
        <taxon>Bacteria</taxon>
        <taxon>Bacillati</taxon>
        <taxon>Actinomycetota</taxon>
        <taxon>Actinomycetes</taxon>
        <taxon>Micrococcales</taxon>
        <taxon>Microbacteriaceae</taxon>
        <taxon>Microbacterium</taxon>
    </lineage>
</organism>
<reference evidence="2" key="1">
    <citation type="submission" date="2019-09" db="EMBL/GenBank/DDBJ databases">
        <title>Mumia zhuanghuii sp. nov. isolated from the intestinal contents of plateau pika (Ochotona curzoniae) in the Qinghai-Tibet plateau of China.</title>
        <authorList>
            <person name="Tian Z."/>
        </authorList>
    </citation>
    <scope>NUCLEOTIDE SEQUENCE [LARGE SCALE GENOMIC DNA]</scope>
    <source>
        <strain evidence="2">L-031</strain>
    </source>
</reference>
<accession>A0A5J5JMZ8</accession>
<sequence length="114" mass="12403">MTADTARARATTPPWPTLAVAGIIGLFYAYLVWSAVDLLVRQATGPLGLNGWGWFVHILPIVFPMIAFAVAFVIGWRRRTWEFALVLVAGLAVAAAFWTNILAYAVTSFSLYGG</sequence>
<gene>
    <name evidence="1" type="ORF">F6J85_10240</name>
</gene>
<proteinExistence type="predicted"/>
<evidence type="ECO:0000313" key="1">
    <source>
        <dbReference type="EMBL" id="QEW03443.1"/>
    </source>
</evidence>